<dbReference type="InterPro" id="IPR003661">
    <property type="entry name" value="HisK_dim/P_dom"/>
</dbReference>
<dbReference type="SUPFAM" id="SSF55785">
    <property type="entry name" value="PYP-like sensor domain (PAS domain)"/>
    <property type="match status" value="1"/>
</dbReference>
<evidence type="ECO:0000259" key="8">
    <source>
        <dbReference type="PROSITE" id="PS50113"/>
    </source>
</evidence>
<comment type="caution">
    <text evidence="9">The sequence shown here is derived from an EMBL/GenBank/DDBJ whole genome shotgun (WGS) entry which is preliminary data.</text>
</comment>
<dbReference type="PROSITE" id="PS50113">
    <property type="entry name" value="PAC"/>
    <property type="match status" value="1"/>
</dbReference>
<dbReference type="Gene3D" id="1.10.287.130">
    <property type="match status" value="1"/>
</dbReference>
<dbReference type="InterPro" id="IPR013656">
    <property type="entry name" value="PAS_4"/>
</dbReference>
<dbReference type="Pfam" id="PF08448">
    <property type="entry name" value="PAS_4"/>
    <property type="match status" value="1"/>
</dbReference>
<dbReference type="SUPFAM" id="SSF47384">
    <property type="entry name" value="Homodimeric domain of signal transducing histidine kinase"/>
    <property type="match status" value="1"/>
</dbReference>
<dbReference type="InterPro" id="IPR036097">
    <property type="entry name" value="HisK_dim/P_sf"/>
</dbReference>
<dbReference type="Gene3D" id="3.30.565.10">
    <property type="entry name" value="Histidine kinase-like ATPase, C-terminal domain"/>
    <property type="match status" value="1"/>
</dbReference>
<dbReference type="InterPro" id="IPR035965">
    <property type="entry name" value="PAS-like_dom_sf"/>
</dbReference>
<evidence type="ECO:0000259" key="7">
    <source>
        <dbReference type="PROSITE" id="PS50109"/>
    </source>
</evidence>
<feature type="domain" description="Histidine kinase" evidence="7">
    <location>
        <begin position="250"/>
        <end position="460"/>
    </location>
</feature>
<evidence type="ECO:0000256" key="3">
    <source>
        <dbReference type="ARBA" id="ARBA00022553"/>
    </source>
</evidence>
<dbReference type="InterPro" id="IPR036890">
    <property type="entry name" value="HATPase_C_sf"/>
</dbReference>
<dbReference type="Proteomes" id="UP001172083">
    <property type="component" value="Unassembled WGS sequence"/>
</dbReference>
<dbReference type="Pfam" id="PF02518">
    <property type="entry name" value="HATPase_c"/>
    <property type="match status" value="1"/>
</dbReference>
<keyword evidence="10" id="KW-1185">Reference proteome</keyword>
<dbReference type="InterPro" id="IPR005467">
    <property type="entry name" value="His_kinase_dom"/>
</dbReference>
<evidence type="ECO:0000256" key="2">
    <source>
        <dbReference type="ARBA" id="ARBA00012438"/>
    </source>
</evidence>
<evidence type="ECO:0000313" key="10">
    <source>
        <dbReference type="Proteomes" id="UP001172083"/>
    </source>
</evidence>
<dbReference type="PRINTS" id="PR00344">
    <property type="entry name" value="BCTRLSENSOR"/>
</dbReference>
<dbReference type="CDD" id="cd00130">
    <property type="entry name" value="PAS"/>
    <property type="match status" value="1"/>
</dbReference>
<dbReference type="EC" id="2.7.13.3" evidence="2"/>
<keyword evidence="3" id="KW-0597">Phosphoprotein</keyword>
<name>A0ABT8L1W0_9BACT</name>
<dbReference type="Gene3D" id="3.30.450.20">
    <property type="entry name" value="PAS domain"/>
    <property type="match status" value="1"/>
</dbReference>
<gene>
    <name evidence="9" type="ORF">QQ020_06365</name>
</gene>
<accession>A0ABT8L1W0</accession>
<dbReference type="CDD" id="cd00082">
    <property type="entry name" value="HisKA"/>
    <property type="match status" value="1"/>
</dbReference>
<comment type="catalytic activity">
    <reaction evidence="1">
        <text>ATP + protein L-histidine = ADP + protein N-phospho-L-histidine.</text>
        <dbReference type="EC" id="2.7.13.3"/>
    </reaction>
</comment>
<feature type="coiled-coil region" evidence="6">
    <location>
        <begin position="223"/>
        <end position="250"/>
    </location>
</feature>
<protein>
    <recommendedName>
        <fullName evidence="2">histidine kinase</fullName>
        <ecNumber evidence="2">2.7.13.3</ecNumber>
    </recommendedName>
</protein>
<dbReference type="PROSITE" id="PS50109">
    <property type="entry name" value="HIS_KIN"/>
    <property type="match status" value="1"/>
</dbReference>
<evidence type="ECO:0000256" key="4">
    <source>
        <dbReference type="ARBA" id="ARBA00022679"/>
    </source>
</evidence>
<dbReference type="InterPro" id="IPR000014">
    <property type="entry name" value="PAS"/>
</dbReference>
<keyword evidence="4" id="KW-0808">Transferase</keyword>
<dbReference type="InterPro" id="IPR000700">
    <property type="entry name" value="PAS-assoc_C"/>
</dbReference>
<evidence type="ECO:0000256" key="5">
    <source>
        <dbReference type="ARBA" id="ARBA00022777"/>
    </source>
</evidence>
<dbReference type="PANTHER" id="PTHR43304:SF1">
    <property type="entry name" value="PAC DOMAIN-CONTAINING PROTEIN"/>
    <property type="match status" value="1"/>
</dbReference>
<dbReference type="SMART" id="SM00387">
    <property type="entry name" value="HATPase_c"/>
    <property type="match status" value="1"/>
</dbReference>
<dbReference type="SUPFAM" id="SSF55874">
    <property type="entry name" value="ATPase domain of HSP90 chaperone/DNA topoisomerase II/histidine kinase"/>
    <property type="match status" value="1"/>
</dbReference>
<dbReference type="InterPro" id="IPR052162">
    <property type="entry name" value="Sensor_kinase/Photoreceptor"/>
</dbReference>
<keyword evidence="5" id="KW-0418">Kinase</keyword>
<feature type="coiled-coil region" evidence="6">
    <location>
        <begin position="43"/>
        <end position="70"/>
    </location>
</feature>
<dbReference type="InterPro" id="IPR004358">
    <property type="entry name" value="Sig_transdc_His_kin-like_C"/>
</dbReference>
<evidence type="ECO:0000256" key="1">
    <source>
        <dbReference type="ARBA" id="ARBA00000085"/>
    </source>
</evidence>
<dbReference type="RefSeq" id="WP_346756993.1">
    <property type="nucleotide sequence ID" value="NZ_JAUJEB010000001.1"/>
</dbReference>
<feature type="domain" description="PAC" evidence="8">
    <location>
        <begin position="177"/>
        <end position="232"/>
    </location>
</feature>
<keyword evidence="9" id="KW-0547">Nucleotide-binding</keyword>
<dbReference type="NCBIfam" id="TIGR00229">
    <property type="entry name" value="sensory_box"/>
    <property type="match status" value="1"/>
</dbReference>
<dbReference type="InterPro" id="IPR003594">
    <property type="entry name" value="HATPase_dom"/>
</dbReference>
<dbReference type="GO" id="GO:0005524">
    <property type="term" value="F:ATP binding"/>
    <property type="evidence" value="ECO:0007669"/>
    <property type="project" value="UniProtKB-KW"/>
</dbReference>
<dbReference type="PANTHER" id="PTHR43304">
    <property type="entry name" value="PHYTOCHROME-LIKE PROTEIN CPH1"/>
    <property type="match status" value="1"/>
</dbReference>
<organism evidence="9 10">
    <name type="scientific">Agaribacillus aureus</name>
    <dbReference type="NCBI Taxonomy" id="3051825"/>
    <lineage>
        <taxon>Bacteria</taxon>
        <taxon>Pseudomonadati</taxon>
        <taxon>Bacteroidota</taxon>
        <taxon>Cytophagia</taxon>
        <taxon>Cytophagales</taxon>
        <taxon>Splendidivirgaceae</taxon>
        <taxon>Agaribacillus</taxon>
    </lineage>
</organism>
<keyword evidence="6" id="KW-0175">Coiled coil</keyword>
<evidence type="ECO:0000313" key="9">
    <source>
        <dbReference type="EMBL" id="MDN5211663.1"/>
    </source>
</evidence>
<dbReference type="EMBL" id="JAUJEB010000001">
    <property type="protein sequence ID" value="MDN5211663.1"/>
    <property type="molecule type" value="Genomic_DNA"/>
</dbReference>
<sequence>MKTCPRLSEFLQAVSSTYEHYEKDRQLLERSMNLSSKELYCTNEKLREDHQKQKVVLDKLKEAISELNIEENPHLTTGVDENDLVAMVDLLQEKIHMTKEFEEELRVSGLKFQAIVENTADIIWSVDEHLRLSIFNSFYRKNTIAKHNIDPVLGDKLSNIIPPKEYKELEDLLKRAINGERFIIEEVHNKNSQPLYFETSFNPIRDEHKITGISVFSRDITFRKEDEKRKNELLRDLQSANEELEQIAYITSHDLKTPLRSIGSIASWIKSDYQHLFDDLSKEQIDILISRVDRLYNLIDGISLYMSLSSVDEEEREIVDFGQIISKVINTLNVPAHISVEIVKSLPKAAGIKTHIYLVFEQVIKNAILFMDKKQGRISIDFRQKENDLEFIVADNGPGIDQKYHQKIFKIFQALNARDQMETNGIGLAIAKKIVKMTGGDINIESTPGEGSTFIFNFNY</sequence>
<keyword evidence="9" id="KW-0067">ATP-binding</keyword>
<proteinExistence type="predicted"/>
<evidence type="ECO:0000256" key="6">
    <source>
        <dbReference type="SAM" id="Coils"/>
    </source>
</evidence>
<reference evidence="9" key="1">
    <citation type="submission" date="2023-06" db="EMBL/GenBank/DDBJ databases">
        <title>Genomic of Agaribacillus aureum.</title>
        <authorList>
            <person name="Wang G."/>
        </authorList>
    </citation>
    <scope>NUCLEOTIDE SEQUENCE</scope>
    <source>
        <strain evidence="9">BMA12</strain>
    </source>
</reference>